<feature type="transmembrane region" description="Helical" evidence="11">
    <location>
        <begin position="49"/>
        <end position="75"/>
    </location>
</feature>
<evidence type="ECO:0000256" key="1">
    <source>
        <dbReference type="ARBA" id="ARBA00000900"/>
    </source>
</evidence>
<sequence length="375" mass="42712">MDTRNNPKMDQSRALLLGSMILTTCVRPQKVCSFLNFSHPFSYFLSLPNFFLCLLSHPTSEFFFFLLFLCILVMMEKQWRMSGGSSRCKPSVPTVDSQSILDHFKCSSCKLIMLPPLPQCKRGHLVCLDCRHKSGACPACQGPLSGERNMAMELVAESVAFPCKYPGCGEFVQLGCKKKHEDGCSFQPLVCPVCCVGVTGLSHGLFEHMDECHPKRLRMKNPFRICLQMQTLRELTRKNRDFRDSIALQVDLKAFIFTSHYLRKGRLVAASLASRRGLFPGELVQCSALGRATEPRCLCDECWGGGERRRTRPEGLCDRVGRRRPQEHQFACATRRRRSLASYVHVIDSDMFRFVDLYYLRRGFHHPVGNDEDGF</sequence>
<evidence type="ECO:0000256" key="8">
    <source>
        <dbReference type="ARBA" id="ARBA00022786"/>
    </source>
</evidence>
<accession>A0A7R9BUS8</accession>
<comment type="catalytic activity">
    <reaction evidence="1">
        <text>S-ubiquitinyl-[E2 ubiquitin-conjugating enzyme]-L-cysteine + [acceptor protein]-L-lysine = [E2 ubiquitin-conjugating enzyme]-L-cysteine + N(6)-ubiquitinyl-[acceptor protein]-L-lysine.</text>
        <dbReference type="EC" id="2.3.2.27"/>
    </reaction>
</comment>
<dbReference type="InterPro" id="IPR004162">
    <property type="entry name" value="SINA-like_animal"/>
</dbReference>
<dbReference type="GO" id="GO:0031624">
    <property type="term" value="F:ubiquitin conjugating enzyme binding"/>
    <property type="evidence" value="ECO:0007669"/>
    <property type="project" value="TreeGrafter"/>
</dbReference>
<keyword evidence="11" id="KW-0472">Membrane</keyword>
<keyword evidence="8" id="KW-0833">Ubl conjugation pathway</keyword>
<dbReference type="InterPro" id="IPR049548">
    <property type="entry name" value="Sina-like_RING"/>
</dbReference>
<dbReference type="AlphaFoldDB" id="A0A7R9BUS8"/>
<evidence type="ECO:0000256" key="6">
    <source>
        <dbReference type="ARBA" id="ARBA00022723"/>
    </source>
</evidence>
<evidence type="ECO:0000256" key="4">
    <source>
        <dbReference type="ARBA" id="ARBA00012483"/>
    </source>
</evidence>
<keyword evidence="9" id="KW-0862">Zinc</keyword>
<dbReference type="PROSITE" id="PS51081">
    <property type="entry name" value="ZF_SIAH"/>
    <property type="match status" value="1"/>
</dbReference>
<dbReference type="EMBL" id="OA885378">
    <property type="protein sequence ID" value="CAD7281983.1"/>
    <property type="molecule type" value="Genomic_DNA"/>
</dbReference>
<dbReference type="PANTHER" id="PTHR45877">
    <property type="entry name" value="E3 UBIQUITIN-PROTEIN LIGASE SIAH2"/>
    <property type="match status" value="1"/>
</dbReference>
<evidence type="ECO:0000313" key="14">
    <source>
        <dbReference type="Proteomes" id="UP000678499"/>
    </source>
</evidence>
<dbReference type="EC" id="2.3.2.27" evidence="4"/>
<evidence type="ECO:0000256" key="11">
    <source>
        <dbReference type="SAM" id="Phobius"/>
    </source>
</evidence>
<dbReference type="Gene3D" id="3.30.40.10">
    <property type="entry name" value="Zinc/RING finger domain, C3HC4 (zinc finger)"/>
    <property type="match status" value="1"/>
</dbReference>
<dbReference type="GO" id="GO:0008270">
    <property type="term" value="F:zinc ion binding"/>
    <property type="evidence" value="ECO:0007669"/>
    <property type="project" value="UniProtKB-KW"/>
</dbReference>
<dbReference type="PANTHER" id="PTHR45877:SF2">
    <property type="entry name" value="E3 UBIQUITIN-PROTEIN LIGASE SINA-RELATED"/>
    <property type="match status" value="1"/>
</dbReference>
<name>A0A7R9BUS8_9CRUS</name>
<comment type="pathway">
    <text evidence="2">Protein modification; protein ubiquitination.</text>
</comment>
<evidence type="ECO:0000256" key="5">
    <source>
        <dbReference type="ARBA" id="ARBA00022679"/>
    </source>
</evidence>
<evidence type="ECO:0000256" key="7">
    <source>
        <dbReference type="ARBA" id="ARBA00022771"/>
    </source>
</evidence>
<dbReference type="GO" id="GO:0016567">
    <property type="term" value="P:protein ubiquitination"/>
    <property type="evidence" value="ECO:0007669"/>
    <property type="project" value="UniProtKB-UniPathway"/>
</dbReference>
<protein>
    <recommendedName>
        <fullName evidence="4">RING-type E3 ubiquitin transferase</fullName>
        <ecNumber evidence="4">2.3.2.27</ecNumber>
    </recommendedName>
</protein>
<dbReference type="GO" id="GO:0005737">
    <property type="term" value="C:cytoplasm"/>
    <property type="evidence" value="ECO:0007669"/>
    <property type="project" value="TreeGrafter"/>
</dbReference>
<keyword evidence="11" id="KW-1133">Transmembrane helix</keyword>
<keyword evidence="11" id="KW-0812">Transmembrane</keyword>
<keyword evidence="7 10" id="KW-0863">Zinc-finger</keyword>
<keyword evidence="5" id="KW-0808">Transferase</keyword>
<dbReference type="SUPFAM" id="SSF49599">
    <property type="entry name" value="TRAF domain-like"/>
    <property type="match status" value="1"/>
</dbReference>
<dbReference type="InterPro" id="IPR013083">
    <property type="entry name" value="Znf_RING/FYVE/PHD"/>
</dbReference>
<dbReference type="Pfam" id="PF21362">
    <property type="entry name" value="Sina_RING"/>
    <property type="match status" value="1"/>
</dbReference>
<evidence type="ECO:0000313" key="13">
    <source>
        <dbReference type="EMBL" id="CAD7281983.1"/>
    </source>
</evidence>
<feature type="domain" description="SIAH-type" evidence="12">
    <location>
        <begin position="158"/>
        <end position="214"/>
    </location>
</feature>
<evidence type="ECO:0000256" key="2">
    <source>
        <dbReference type="ARBA" id="ARBA00004906"/>
    </source>
</evidence>
<proteinExistence type="inferred from homology"/>
<gene>
    <name evidence="13" type="ORF">NMOB1V02_LOCUS9616</name>
</gene>
<dbReference type="EMBL" id="CAJPEX010003341">
    <property type="protein sequence ID" value="CAG0922135.1"/>
    <property type="molecule type" value="Genomic_DNA"/>
</dbReference>
<evidence type="ECO:0000256" key="3">
    <source>
        <dbReference type="ARBA" id="ARBA00009119"/>
    </source>
</evidence>
<dbReference type="InterPro" id="IPR013010">
    <property type="entry name" value="Znf_SIAH"/>
</dbReference>
<dbReference type="GO" id="GO:0043161">
    <property type="term" value="P:proteasome-mediated ubiquitin-dependent protein catabolic process"/>
    <property type="evidence" value="ECO:0007669"/>
    <property type="project" value="TreeGrafter"/>
</dbReference>
<evidence type="ECO:0000259" key="12">
    <source>
        <dbReference type="PROSITE" id="PS51081"/>
    </source>
</evidence>
<evidence type="ECO:0000256" key="9">
    <source>
        <dbReference type="ARBA" id="ARBA00022833"/>
    </source>
</evidence>
<dbReference type="Proteomes" id="UP000678499">
    <property type="component" value="Unassembled WGS sequence"/>
</dbReference>
<dbReference type="UniPathway" id="UPA00143"/>
<dbReference type="GO" id="GO:0061630">
    <property type="term" value="F:ubiquitin protein ligase activity"/>
    <property type="evidence" value="ECO:0007669"/>
    <property type="project" value="UniProtKB-EC"/>
</dbReference>
<keyword evidence="6" id="KW-0479">Metal-binding</keyword>
<reference evidence="13" key="1">
    <citation type="submission" date="2020-11" db="EMBL/GenBank/DDBJ databases">
        <authorList>
            <person name="Tran Van P."/>
        </authorList>
    </citation>
    <scope>NUCLEOTIDE SEQUENCE</scope>
</reference>
<organism evidence="13">
    <name type="scientific">Notodromas monacha</name>
    <dbReference type="NCBI Taxonomy" id="399045"/>
    <lineage>
        <taxon>Eukaryota</taxon>
        <taxon>Metazoa</taxon>
        <taxon>Ecdysozoa</taxon>
        <taxon>Arthropoda</taxon>
        <taxon>Crustacea</taxon>
        <taxon>Oligostraca</taxon>
        <taxon>Ostracoda</taxon>
        <taxon>Podocopa</taxon>
        <taxon>Podocopida</taxon>
        <taxon>Cypridocopina</taxon>
        <taxon>Cypridoidea</taxon>
        <taxon>Cyprididae</taxon>
        <taxon>Notodromas</taxon>
    </lineage>
</organism>
<dbReference type="OrthoDB" id="941555at2759"/>
<keyword evidence="14" id="KW-1185">Reference proteome</keyword>
<comment type="similarity">
    <text evidence="3">Belongs to the SINA (Seven in absentia) family.</text>
</comment>
<evidence type="ECO:0000256" key="10">
    <source>
        <dbReference type="PROSITE-ProRule" id="PRU00455"/>
    </source>
</evidence>